<evidence type="ECO:0000313" key="8">
    <source>
        <dbReference type="Proteomes" id="UP001464891"/>
    </source>
</evidence>
<feature type="transmembrane region" description="Helical" evidence="5">
    <location>
        <begin position="178"/>
        <end position="194"/>
    </location>
</feature>
<dbReference type="Pfam" id="PF04932">
    <property type="entry name" value="Wzy_C"/>
    <property type="match status" value="1"/>
</dbReference>
<keyword evidence="8" id="KW-1185">Reference proteome</keyword>
<evidence type="ECO:0000256" key="5">
    <source>
        <dbReference type="SAM" id="Phobius"/>
    </source>
</evidence>
<keyword evidence="4 5" id="KW-0472">Membrane</keyword>
<gene>
    <name evidence="7" type="ORF">NC998_22260</name>
</gene>
<feature type="transmembrane region" description="Helical" evidence="5">
    <location>
        <begin position="223"/>
        <end position="241"/>
    </location>
</feature>
<keyword evidence="7" id="KW-0436">Ligase</keyword>
<evidence type="ECO:0000256" key="1">
    <source>
        <dbReference type="ARBA" id="ARBA00004141"/>
    </source>
</evidence>
<feature type="transmembrane region" description="Helical" evidence="5">
    <location>
        <begin position="385"/>
        <end position="403"/>
    </location>
</feature>
<dbReference type="Gene3D" id="1.25.40.10">
    <property type="entry name" value="Tetratricopeptide repeat domain"/>
    <property type="match status" value="1"/>
</dbReference>
<comment type="caution">
    <text evidence="7">The sequence shown here is derived from an EMBL/GenBank/DDBJ whole genome shotgun (WGS) entry which is preliminary data.</text>
</comment>
<dbReference type="PANTHER" id="PTHR37422:SF23">
    <property type="entry name" value="TEICHURONIC ACID BIOSYNTHESIS PROTEIN TUAE"/>
    <property type="match status" value="1"/>
</dbReference>
<feature type="transmembrane region" description="Helical" evidence="5">
    <location>
        <begin position="424"/>
        <end position="443"/>
    </location>
</feature>
<protein>
    <submittedName>
        <fullName evidence="7">O-antigen ligase family protein</fullName>
    </submittedName>
</protein>
<accession>A0ABV0JDV1</accession>
<evidence type="ECO:0000256" key="2">
    <source>
        <dbReference type="ARBA" id="ARBA00022692"/>
    </source>
</evidence>
<proteinExistence type="predicted"/>
<feature type="transmembrane region" description="Helical" evidence="5">
    <location>
        <begin position="6"/>
        <end position="26"/>
    </location>
</feature>
<sequence>MVSWPWVFLWQAGLACLPLWLLWMVWCQRGFLWLGNGFDAIAGLTAVGLIASTSVAEFPMQARWYAWAALCFLAGLYALNYKTQTPRDRYRLLVGQGYLNLAFIVVSLGLWLTQTILPELNRLQTLRQSGVNLSLNLSTLELRNWAPMGHPNYVAGYLLLALPLLLALSILQTGKQRWLWLVGVGLGLITLYSTGSRGGWLGLAALCIVGFIVLLWRSSLPRLWLGLGGLFMLAFLSLSAFTNDRLKTVVTAILSGQLSGDFAYRMITAVTGWQIGITHPILGAGPGSVPIVYQQYRPEWAGREAELTYQLHSTPVQIWAELGLWGISTSLIAIALLTYFSLRWLSKVPSPKVVTQRTDQVLIWGILAGLFGYGVISLTDYQLDNICISGTLILFTTVLAAILREAFAEASFITLPRIKVTGRAAQGLSFAGLGLLIVISIWLTPIHRAWQLSSQSFIALSRENISSFVQRLSQSAQLVPWEPYYPYQLGWNLGNLSLQTNDPQQQSQLQADSIAWFRKGIQASPYQEFGHTNLAWLLLNQNPQAATQEFIRSAQLIPAKRGVFYGLGLSLVAQGKVNLATEAVALEALRDPLLVTSPIWQSPTLQPLYAPMLDRVSAKCTELLQSPTQSETIHDYCHQLRGGLNWWRGNYTAAHADWDAHGGPLSQIILQLAEDKTVAPQFQALPDSPGKLAIAAWLAPAQRQRLLQQAWIQAEQRNPPPELLQALVTSMNRSASLDQWLKQNAPTRQYRRTRTGFGVLSRHIDGPLPSDFLTVIENAVVTYLFPSLLPAPPYIPVWDQTLQELRQALLNTL</sequence>
<dbReference type="Proteomes" id="UP001464891">
    <property type="component" value="Unassembled WGS sequence"/>
</dbReference>
<organism evidence="7 8">
    <name type="scientific">Trichocoleus desertorum GB2-A4</name>
    <dbReference type="NCBI Taxonomy" id="2933944"/>
    <lineage>
        <taxon>Bacteria</taxon>
        <taxon>Bacillati</taxon>
        <taxon>Cyanobacteriota</taxon>
        <taxon>Cyanophyceae</taxon>
        <taxon>Leptolyngbyales</taxon>
        <taxon>Trichocoleusaceae</taxon>
        <taxon>Trichocoleus</taxon>
    </lineage>
</organism>
<dbReference type="EMBL" id="JAMPKM010000017">
    <property type="protein sequence ID" value="MEP0819829.1"/>
    <property type="molecule type" value="Genomic_DNA"/>
</dbReference>
<feature type="transmembrane region" description="Helical" evidence="5">
    <location>
        <begin position="62"/>
        <end position="80"/>
    </location>
</feature>
<keyword evidence="3 5" id="KW-1133">Transmembrane helix</keyword>
<feature type="transmembrane region" description="Helical" evidence="5">
    <location>
        <begin position="38"/>
        <end position="56"/>
    </location>
</feature>
<reference evidence="7 8" key="1">
    <citation type="submission" date="2022-04" db="EMBL/GenBank/DDBJ databases">
        <title>Positive selection, recombination, and allopatry shape intraspecific diversity of widespread and dominant cyanobacteria.</title>
        <authorList>
            <person name="Wei J."/>
            <person name="Shu W."/>
            <person name="Hu C."/>
        </authorList>
    </citation>
    <scope>NUCLEOTIDE SEQUENCE [LARGE SCALE GENOMIC DNA]</scope>
    <source>
        <strain evidence="7 8">GB2-A4</strain>
    </source>
</reference>
<evidence type="ECO:0000256" key="4">
    <source>
        <dbReference type="ARBA" id="ARBA00023136"/>
    </source>
</evidence>
<evidence type="ECO:0000259" key="6">
    <source>
        <dbReference type="Pfam" id="PF04932"/>
    </source>
</evidence>
<dbReference type="InterPro" id="IPR007016">
    <property type="entry name" value="O-antigen_ligase-rel_domated"/>
</dbReference>
<feature type="transmembrane region" description="Helical" evidence="5">
    <location>
        <begin position="92"/>
        <end position="112"/>
    </location>
</feature>
<dbReference type="GO" id="GO:0016874">
    <property type="term" value="F:ligase activity"/>
    <property type="evidence" value="ECO:0007669"/>
    <property type="project" value="UniProtKB-KW"/>
</dbReference>
<comment type="subcellular location">
    <subcellularLocation>
        <location evidence="1">Membrane</location>
        <topology evidence="1">Multi-pass membrane protein</topology>
    </subcellularLocation>
</comment>
<dbReference type="SUPFAM" id="SSF48452">
    <property type="entry name" value="TPR-like"/>
    <property type="match status" value="1"/>
</dbReference>
<name>A0ABV0JDV1_9CYAN</name>
<feature type="transmembrane region" description="Helical" evidence="5">
    <location>
        <begin position="153"/>
        <end position="171"/>
    </location>
</feature>
<keyword evidence="2 5" id="KW-0812">Transmembrane</keyword>
<dbReference type="InterPro" id="IPR051533">
    <property type="entry name" value="WaaL-like"/>
</dbReference>
<feature type="transmembrane region" description="Helical" evidence="5">
    <location>
        <begin position="322"/>
        <end position="340"/>
    </location>
</feature>
<feature type="transmembrane region" description="Helical" evidence="5">
    <location>
        <begin position="200"/>
        <end position="216"/>
    </location>
</feature>
<evidence type="ECO:0000256" key="3">
    <source>
        <dbReference type="ARBA" id="ARBA00022989"/>
    </source>
</evidence>
<feature type="domain" description="O-antigen ligase-related" evidence="6">
    <location>
        <begin position="184"/>
        <end position="327"/>
    </location>
</feature>
<feature type="transmembrane region" description="Helical" evidence="5">
    <location>
        <begin position="361"/>
        <end position="379"/>
    </location>
</feature>
<dbReference type="InterPro" id="IPR011990">
    <property type="entry name" value="TPR-like_helical_dom_sf"/>
</dbReference>
<dbReference type="PANTHER" id="PTHR37422">
    <property type="entry name" value="TEICHURONIC ACID BIOSYNTHESIS PROTEIN TUAE"/>
    <property type="match status" value="1"/>
</dbReference>
<dbReference type="RefSeq" id="WP_199298922.1">
    <property type="nucleotide sequence ID" value="NZ_JAMPKM010000017.1"/>
</dbReference>
<evidence type="ECO:0000313" key="7">
    <source>
        <dbReference type="EMBL" id="MEP0819829.1"/>
    </source>
</evidence>